<sequence length="72" mass="8464">MMDRAVETVEYTELNTRFSYHNDADTVSYLVLIFHAKRHLHHVSFPILHRTTTTTTIAINMLVISTFLFFSF</sequence>
<feature type="transmembrane region" description="Helical" evidence="1">
    <location>
        <begin position="47"/>
        <end position="70"/>
    </location>
</feature>
<reference evidence="2 3" key="1">
    <citation type="submission" date="2019-01" db="EMBL/GenBank/DDBJ databases">
        <title>Sequencing of cultivated peanut Arachis hypogaea provides insights into genome evolution and oil improvement.</title>
        <authorList>
            <person name="Chen X."/>
        </authorList>
    </citation>
    <scope>NUCLEOTIDE SEQUENCE [LARGE SCALE GENOMIC DNA]</scope>
    <source>
        <strain evidence="3">cv. Fuhuasheng</strain>
        <tissue evidence="2">Leaves</tissue>
    </source>
</reference>
<proteinExistence type="predicted"/>
<dbReference type="EMBL" id="SDMP01000013">
    <property type="protein sequence ID" value="RYR17499.1"/>
    <property type="molecule type" value="Genomic_DNA"/>
</dbReference>
<comment type="caution">
    <text evidence="2">The sequence shown here is derived from an EMBL/GenBank/DDBJ whole genome shotgun (WGS) entry which is preliminary data.</text>
</comment>
<dbReference type="AlphaFoldDB" id="A0A444ZTJ2"/>
<organism evidence="2 3">
    <name type="scientific">Arachis hypogaea</name>
    <name type="common">Peanut</name>
    <dbReference type="NCBI Taxonomy" id="3818"/>
    <lineage>
        <taxon>Eukaryota</taxon>
        <taxon>Viridiplantae</taxon>
        <taxon>Streptophyta</taxon>
        <taxon>Embryophyta</taxon>
        <taxon>Tracheophyta</taxon>
        <taxon>Spermatophyta</taxon>
        <taxon>Magnoliopsida</taxon>
        <taxon>eudicotyledons</taxon>
        <taxon>Gunneridae</taxon>
        <taxon>Pentapetalae</taxon>
        <taxon>rosids</taxon>
        <taxon>fabids</taxon>
        <taxon>Fabales</taxon>
        <taxon>Fabaceae</taxon>
        <taxon>Papilionoideae</taxon>
        <taxon>50 kb inversion clade</taxon>
        <taxon>dalbergioids sensu lato</taxon>
        <taxon>Dalbergieae</taxon>
        <taxon>Pterocarpus clade</taxon>
        <taxon>Arachis</taxon>
    </lineage>
</organism>
<gene>
    <name evidence="2" type="ORF">Ahy_B03g062220</name>
</gene>
<protein>
    <submittedName>
        <fullName evidence="2">Uncharacterized protein</fullName>
    </submittedName>
</protein>
<accession>A0A444ZTJ2</accession>
<evidence type="ECO:0000256" key="1">
    <source>
        <dbReference type="SAM" id="Phobius"/>
    </source>
</evidence>
<dbReference type="Proteomes" id="UP000289738">
    <property type="component" value="Chromosome B03"/>
</dbReference>
<keyword evidence="1" id="KW-0472">Membrane</keyword>
<keyword evidence="1" id="KW-1133">Transmembrane helix</keyword>
<evidence type="ECO:0000313" key="3">
    <source>
        <dbReference type="Proteomes" id="UP000289738"/>
    </source>
</evidence>
<evidence type="ECO:0000313" key="2">
    <source>
        <dbReference type="EMBL" id="RYR17499.1"/>
    </source>
</evidence>
<keyword evidence="1" id="KW-0812">Transmembrane</keyword>
<name>A0A444ZTJ2_ARAHY</name>
<keyword evidence="3" id="KW-1185">Reference proteome</keyword>